<organism evidence="1 2">
    <name type="scientific">Prosthecobacter algae</name>
    <dbReference type="NCBI Taxonomy" id="1144682"/>
    <lineage>
        <taxon>Bacteria</taxon>
        <taxon>Pseudomonadati</taxon>
        <taxon>Verrucomicrobiota</taxon>
        <taxon>Verrucomicrobiia</taxon>
        <taxon>Verrucomicrobiales</taxon>
        <taxon>Verrucomicrobiaceae</taxon>
        <taxon>Prosthecobacter</taxon>
    </lineage>
</organism>
<dbReference type="EMBL" id="BAABIA010000003">
    <property type="protein sequence ID" value="GAA5137817.1"/>
    <property type="molecule type" value="Genomic_DNA"/>
</dbReference>
<comment type="caution">
    <text evidence="1">The sequence shown here is derived from an EMBL/GenBank/DDBJ whole genome shotgun (WGS) entry which is preliminary data.</text>
</comment>
<proteinExistence type="predicted"/>
<accession>A0ABP9P4L9</accession>
<keyword evidence="2" id="KW-1185">Reference proteome</keyword>
<sequence length="136" mass="14959">MQGHLRKEKICPGCRLGGPGRFQLRQNTGVQHLLKNLPASLIGKDLGAQPLAIRDFPALSVHDGGFSELSFEFYQDFRLIQKGLGAAISRKNQSFIFQKVAREQVGDRTFAAADATRHNPGIHSRSAYKSRQAGGQ</sequence>
<evidence type="ECO:0000313" key="2">
    <source>
        <dbReference type="Proteomes" id="UP001499852"/>
    </source>
</evidence>
<evidence type="ECO:0000313" key="1">
    <source>
        <dbReference type="EMBL" id="GAA5137817.1"/>
    </source>
</evidence>
<protein>
    <submittedName>
        <fullName evidence="1">Uncharacterized protein</fullName>
    </submittedName>
</protein>
<gene>
    <name evidence="1" type="ORF">GCM10023213_15330</name>
</gene>
<dbReference type="Proteomes" id="UP001499852">
    <property type="component" value="Unassembled WGS sequence"/>
</dbReference>
<name>A0ABP9P4L9_9BACT</name>
<reference evidence="2" key="1">
    <citation type="journal article" date="2019" name="Int. J. Syst. Evol. Microbiol.">
        <title>The Global Catalogue of Microorganisms (GCM) 10K type strain sequencing project: providing services to taxonomists for standard genome sequencing and annotation.</title>
        <authorList>
            <consortium name="The Broad Institute Genomics Platform"/>
            <consortium name="The Broad Institute Genome Sequencing Center for Infectious Disease"/>
            <person name="Wu L."/>
            <person name="Ma J."/>
        </authorList>
    </citation>
    <scope>NUCLEOTIDE SEQUENCE [LARGE SCALE GENOMIC DNA]</scope>
    <source>
        <strain evidence="2">JCM 18053</strain>
    </source>
</reference>